<dbReference type="InterPro" id="IPR051088">
    <property type="entry name" value="PTS_Sugar-EIIC/EIIB"/>
</dbReference>
<reference evidence="11 12" key="2">
    <citation type="submission" date="2020-03" db="EMBL/GenBank/DDBJ databases">
        <title>Bacillus aquiflavi sp. nov., isolated from yellow water of strong flavor Chinese baijiu in Yibin region of China.</title>
        <authorList>
            <person name="Xie J."/>
        </authorList>
    </citation>
    <scope>NUCLEOTIDE SEQUENCE [LARGE SCALE GENOMIC DNA]</scope>
    <source>
        <strain evidence="11 12">Gsoil 114</strain>
    </source>
</reference>
<feature type="transmembrane region" description="Helical" evidence="9">
    <location>
        <begin position="238"/>
        <end position="258"/>
    </location>
</feature>
<feature type="transmembrane region" description="Helical" evidence="9">
    <location>
        <begin position="109"/>
        <end position="130"/>
    </location>
</feature>
<reference evidence="11 12" key="1">
    <citation type="submission" date="2020-02" db="EMBL/GenBank/DDBJ databases">
        <authorList>
            <person name="Feng H."/>
        </authorList>
    </citation>
    <scope>NUCLEOTIDE SEQUENCE [LARGE SCALE GENOMIC DNA]</scope>
    <source>
        <strain evidence="11 12">Gsoil 114</strain>
    </source>
</reference>
<feature type="transmembrane region" description="Helical" evidence="9">
    <location>
        <begin position="38"/>
        <end position="60"/>
    </location>
</feature>
<dbReference type="PROSITE" id="PS51105">
    <property type="entry name" value="PTS_EIIC_TYPE_3"/>
    <property type="match status" value="1"/>
</dbReference>
<dbReference type="GO" id="GO:1901264">
    <property type="term" value="P:carbohydrate derivative transport"/>
    <property type="evidence" value="ECO:0007669"/>
    <property type="project" value="TreeGrafter"/>
</dbReference>
<evidence type="ECO:0000256" key="4">
    <source>
        <dbReference type="ARBA" id="ARBA00022597"/>
    </source>
</evidence>
<feature type="transmembrane region" description="Helical" evidence="9">
    <location>
        <begin position="195"/>
        <end position="217"/>
    </location>
</feature>
<protein>
    <recommendedName>
        <fullName evidence="8">Permease IIC component</fullName>
    </recommendedName>
</protein>
<feature type="transmembrane region" description="Helical" evidence="9">
    <location>
        <begin position="301"/>
        <end position="321"/>
    </location>
</feature>
<keyword evidence="12" id="KW-1185">Reference proteome</keyword>
<evidence type="ECO:0000256" key="8">
    <source>
        <dbReference type="PIRNR" id="PIRNR006351"/>
    </source>
</evidence>
<dbReference type="PANTHER" id="PTHR33989">
    <property type="match status" value="1"/>
</dbReference>
<evidence type="ECO:0000256" key="2">
    <source>
        <dbReference type="ARBA" id="ARBA00022448"/>
    </source>
</evidence>
<feature type="transmembrane region" description="Helical" evidence="9">
    <location>
        <begin position="72"/>
        <end position="97"/>
    </location>
</feature>
<evidence type="ECO:0000256" key="1">
    <source>
        <dbReference type="ARBA" id="ARBA00004651"/>
    </source>
</evidence>
<feature type="transmembrane region" description="Helical" evidence="9">
    <location>
        <begin position="408"/>
        <end position="426"/>
    </location>
</feature>
<dbReference type="NCBIfam" id="TIGR00410">
    <property type="entry name" value="lacE"/>
    <property type="match status" value="1"/>
</dbReference>
<accession>A0A6M0P5J1</accession>
<organism evidence="11 12">
    <name type="scientific">Heyndrickxia ginsengihumi</name>
    <dbReference type="NCBI Taxonomy" id="363870"/>
    <lineage>
        <taxon>Bacteria</taxon>
        <taxon>Bacillati</taxon>
        <taxon>Bacillota</taxon>
        <taxon>Bacilli</taxon>
        <taxon>Bacillales</taxon>
        <taxon>Bacillaceae</taxon>
        <taxon>Heyndrickxia</taxon>
    </lineage>
</organism>
<dbReference type="PANTHER" id="PTHR33989:SF10">
    <property type="entry name" value="PERMEASE IIC COMPONENT"/>
    <property type="match status" value="1"/>
</dbReference>
<keyword evidence="3 8" id="KW-1003">Cell membrane</keyword>
<keyword evidence="4 8" id="KW-0762">Sugar transport</keyword>
<feature type="transmembrane region" description="Helical" evidence="9">
    <location>
        <begin position="361"/>
        <end position="388"/>
    </location>
</feature>
<dbReference type="GO" id="GO:0005886">
    <property type="term" value="C:plasma membrane"/>
    <property type="evidence" value="ECO:0007669"/>
    <property type="project" value="UniProtKB-SubCell"/>
</dbReference>
<evidence type="ECO:0000313" key="11">
    <source>
        <dbReference type="EMBL" id="NEY19992.1"/>
    </source>
</evidence>
<dbReference type="RefSeq" id="WP_035349248.1">
    <property type="nucleotide sequence ID" value="NZ_JAAIWK010000011.1"/>
</dbReference>
<dbReference type="InterPro" id="IPR003352">
    <property type="entry name" value="PTS_EIIC"/>
</dbReference>
<evidence type="ECO:0000259" key="10">
    <source>
        <dbReference type="PROSITE" id="PS51105"/>
    </source>
</evidence>
<keyword evidence="2 8" id="KW-0813">Transport</keyword>
<feature type="transmembrane region" description="Helical" evidence="9">
    <location>
        <begin position="142"/>
        <end position="163"/>
    </location>
</feature>
<evidence type="ECO:0000256" key="5">
    <source>
        <dbReference type="ARBA" id="ARBA00022692"/>
    </source>
</evidence>
<dbReference type="GO" id="GO:0009401">
    <property type="term" value="P:phosphoenolpyruvate-dependent sugar phosphotransferase system"/>
    <property type="evidence" value="ECO:0007669"/>
    <property type="project" value="InterPro"/>
</dbReference>
<name>A0A6M0P5J1_9BACI</name>
<comment type="subcellular location">
    <subcellularLocation>
        <location evidence="1">Cell membrane</location>
        <topology evidence="1">Multi-pass membrane protein</topology>
    </subcellularLocation>
</comment>
<comment type="caution">
    <text evidence="11">The sequence shown here is derived from an EMBL/GenBank/DDBJ whole genome shotgun (WGS) entry which is preliminary data.</text>
</comment>
<dbReference type="GO" id="GO:0008982">
    <property type="term" value="F:protein-N(PI)-phosphohistidine-sugar phosphotransferase activity"/>
    <property type="evidence" value="ECO:0007669"/>
    <property type="project" value="UniProtKB-UniRule"/>
</dbReference>
<evidence type="ECO:0000256" key="7">
    <source>
        <dbReference type="ARBA" id="ARBA00023136"/>
    </source>
</evidence>
<evidence type="ECO:0000256" key="9">
    <source>
        <dbReference type="SAM" id="Phobius"/>
    </source>
</evidence>
<proteinExistence type="predicted"/>
<feature type="domain" description="PTS EIIC type-3" evidence="10">
    <location>
        <begin position="15"/>
        <end position="426"/>
    </location>
</feature>
<gene>
    <name evidence="11" type="ORF">G4D61_08430</name>
</gene>
<evidence type="ECO:0000256" key="3">
    <source>
        <dbReference type="ARBA" id="ARBA00022475"/>
    </source>
</evidence>
<dbReference type="EMBL" id="JAAIWK010000011">
    <property type="protein sequence ID" value="NEY19992.1"/>
    <property type="molecule type" value="Genomic_DNA"/>
</dbReference>
<evidence type="ECO:0000313" key="12">
    <source>
        <dbReference type="Proteomes" id="UP000476934"/>
    </source>
</evidence>
<evidence type="ECO:0000256" key="6">
    <source>
        <dbReference type="ARBA" id="ARBA00022989"/>
    </source>
</evidence>
<keyword evidence="7 8" id="KW-0472">Membrane</keyword>
<sequence length="436" mass="47257">MNNQIQTESTEKLSLLDRFTMFAAKLGNQIHLRSLRDAFAVIMPLFILAGLAVLVNNVVFPWFFKGEMLKNVQYWGTVITNGTLNISGLLIAPMIAYCLSRNKSYKDPLASAVISLATLIIIMPNTVSVIPDGAKQAVDVSAVLTFTNIGTTGMFAGIIVGLVSTELFMKISNIKKLQINLGENIPPAVGKSFSVMIPAILVLSFFGIISLILSVGFHTNLISLVSTMIQEPLRKINTSLIGTVVIYSIGNFLFSVGIHQSVVNGALLDPLLLANMNENMLAYAHGQAIPHIINSAFVPTFGMIGGTGSTISLIIATFLFGRNKASKDIAKLATAPGIFNINEPVIFGYPIVFNIPMMIPFVLLPAFGIIIAYFATVIGFMSKCVVYIPWTTPPLLSAYLATAGDWRAVIVQLIIIVGGAFFYLPFMKISERINQL</sequence>
<dbReference type="Pfam" id="PF02378">
    <property type="entry name" value="PTS_EIIC"/>
    <property type="match status" value="1"/>
</dbReference>
<keyword evidence="6 9" id="KW-1133">Transmembrane helix</keyword>
<comment type="function">
    <text evidence="8">The phosphoenolpyruvate-dependent sugar phosphotransferase system (PTS), a major carbohydrate active -transport system, catalyzes the phosphorylation of incoming sugar substrates concomitant with their translocation across the cell membrane.</text>
</comment>
<dbReference type="PIRSF" id="PIRSF006351">
    <property type="entry name" value="PTS_EIIC-Cellobiose"/>
    <property type="match status" value="1"/>
</dbReference>
<keyword evidence="5 9" id="KW-0812">Transmembrane</keyword>
<dbReference type="InterPro" id="IPR004796">
    <property type="entry name" value="PTS_IIC_cello"/>
</dbReference>
<dbReference type="InterPro" id="IPR004501">
    <property type="entry name" value="PTS_EIIC_3"/>
</dbReference>
<dbReference type="Proteomes" id="UP000476934">
    <property type="component" value="Unassembled WGS sequence"/>
</dbReference>
<dbReference type="AlphaFoldDB" id="A0A6M0P5J1"/>